<dbReference type="InterPro" id="IPR027413">
    <property type="entry name" value="GROEL-like_equatorial_sf"/>
</dbReference>
<dbReference type="Pfam" id="PF23662">
    <property type="entry name" value="DUF7152"/>
    <property type="match status" value="1"/>
</dbReference>
<dbReference type="EMBL" id="JAGGNH010000005">
    <property type="protein sequence ID" value="KAJ0973589.1"/>
    <property type="molecule type" value="Genomic_DNA"/>
</dbReference>
<protein>
    <recommendedName>
        <fullName evidence="8">DUF7152 domain-containing protein</fullName>
    </recommendedName>
</protein>
<evidence type="ECO:0000256" key="6">
    <source>
        <dbReference type="RuleBase" id="RU004187"/>
    </source>
</evidence>
<keyword evidence="10" id="KW-1185">Reference proteome</keyword>
<dbReference type="OrthoDB" id="10263633at2759"/>
<dbReference type="PRINTS" id="PR00304">
    <property type="entry name" value="TCOMPLEXTCP1"/>
</dbReference>
<gene>
    <name evidence="9" type="ORF">J5N97_021548</name>
</gene>
<organism evidence="9 10">
    <name type="scientific">Dioscorea zingiberensis</name>
    <dbReference type="NCBI Taxonomy" id="325984"/>
    <lineage>
        <taxon>Eukaryota</taxon>
        <taxon>Viridiplantae</taxon>
        <taxon>Streptophyta</taxon>
        <taxon>Embryophyta</taxon>
        <taxon>Tracheophyta</taxon>
        <taxon>Spermatophyta</taxon>
        <taxon>Magnoliopsida</taxon>
        <taxon>Liliopsida</taxon>
        <taxon>Dioscoreales</taxon>
        <taxon>Dioscoreaceae</taxon>
        <taxon>Dioscorea</taxon>
    </lineage>
</organism>
<feature type="transmembrane region" description="Helical" evidence="7">
    <location>
        <begin position="496"/>
        <end position="517"/>
    </location>
</feature>
<dbReference type="Proteomes" id="UP001085076">
    <property type="component" value="Miscellaneous, Linkage group lg05"/>
</dbReference>
<evidence type="ECO:0000256" key="2">
    <source>
        <dbReference type="ARBA" id="ARBA00022729"/>
    </source>
</evidence>
<evidence type="ECO:0000256" key="5">
    <source>
        <dbReference type="ARBA" id="ARBA00023186"/>
    </source>
</evidence>
<evidence type="ECO:0000256" key="4">
    <source>
        <dbReference type="ARBA" id="ARBA00022840"/>
    </source>
</evidence>
<dbReference type="GO" id="GO:0140662">
    <property type="term" value="F:ATP-dependent protein folding chaperone"/>
    <property type="evidence" value="ECO:0007669"/>
    <property type="project" value="InterPro"/>
</dbReference>
<dbReference type="Pfam" id="PF00118">
    <property type="entry name" value="Cpn60_TCP1"/>
    <property type="match status" value="1"/>
</dbReference>
<dbReference type="InterPro" id="IPR002423">
    <property type="entry name" value="Cpn60/GroEL/TCP-1"/>
</dbReference>
<dbReference type="GO" id="GO:0016887">
    <property type="term" value="F:ATP hydrolysis activity"/>
    <property type="evidence" value="ECO:0007669"/>
    <property type="project" value="InterPro"/>
</dbReference>
<proteinExistence type="inferred from homology"/>
<dbReference type="InterPro" id="IPR002194">
    <property type="entry name" value="Chaperonin_TCP-1_CS"/>
</dbReference>
<dbReference type="SUPFAM" id="SSF49464">
    <property type="entry name" value="Carboxypeptidase regulatory domain-like"/>
    <property type="match status" value="1"/>
</dbReference>
<dbReference type="GO" id="GO:0005789">
    <property type="term" value="C:endoplasmic reticulum membrane"/>
    <property type="evidence" value="ECO:0007669"/>
    <property type="project" value="TreeGrafter"/>
</dbReference>
<dbReference type="PANTHER" id="PTHR23303">
    <property type="entry name" value="CARBOXYPEPTIDASE REGULATORY REGION-CONTAINING"/>
    <property type="match status" value="1"/>
</dbReference>
<sequence>MLVDDIGDVTITNDVVTILKMLEVEHPDAKVLAELAELQDNEVGDGTISVVIVSAELLKRANDLVRNKIHPTSIISRYKLAMREACKYVDEKLALKVEKLGKDCLINCAKTSMSSKLIASDSDFFANLFNTLWVYELVPYYKGENTVFDVSPHSVTVSVEHQHVTIPEKFQVTGFSVGGRVVDGNGVGVEGAKVIVDGQPKAITDGQGFYELDQVTSKHYSILAEKAHYKFGVLENFLVLPNLAFIDEIKAVRYDICGVVRMVTTNSKVKEYSFSPAAVAIELGSGESKVVVFHATRVAYSVMGSVSLLSGQPKGVYVEARSESKGYYEEASTDPLGNFRLRGLHPDTTYTIKVTTKDPGVMVIERASPDAIAINVGSENIRAVDFVVFEQPDITILSGHVEGTDLDTLQPHLSVEIRPASDPSKIESAFPLPLSYFFEIRDLPKGKHLVQLSSSLPSNVHKFETEVLEVDLEKQPQLHTGPLRYKFEEHHHKQELTPAPLFPLIVGVCVIALFIFMPRIKDLHAMAVGMTPVGYIQALLYISRESPLQVRRSREFLGLWSNCDSLFLMDHGASVECKNGQE</sequence>
<evidence type="ECO:0000259" key="8">
    <source>
        <dbReference type="Pfam" id="PF23662"/>
    </source>
</evidence>
<name>A0A9D5CIN1_9LILI</name>
<evidence type="ECO:0000313" key="9">
    <source>
        <dbReference type="EMBL" id="KAJ0973589.1"/>
    </source>
</evidence>
<comment type="caution">
    <text evidence="9">The sequence shown here is derived from an EMBL/GenBank/DDBJ whole genome shotgun (WGS) entry which is preliminary data.</text>
</comment>
<keyword evidence="5 6" id="KW-0143">Chaperone</keyword>
<keyword evidence="2" id="KW-0732">Signal</keyword>
<dbReference type="InterPro" id="IPR008969">
    <property type="entry name" value="CarboxyPept-like_regulatory"/>
</dbReference>
<dbReference type="GO" id="GO:0051082">
    <property type="term" value="F:unfolded protein binding"/>
    <property type="evidence" value="ECO:0007669"/>
    <property type="project" value="InterPro"/>
</dbReference>
<keyword evidence="7" id="KW-0472">Membrane</keyword>
<dbReference type="Gene3D" id="2.60.40.1120">
    <property type="entry name" value="Carboxypeptidase-like, regulatory domain"/>
    <property type="match status" value="1"/>
</dbReference>
<dbReference type="PANTHER" id="PTHR23303:SF14">
    <property type="entry name" value="BOS COMPLEX SUBUNIT NOMO1-RELATED"/>
    <property type="match status" value="1"/>
</dbReference>
<evidence type="ECO:0000256" key="3">
    <source>
        <dbReference type="ARBA" id="ARBA00022741"/>
    </source>
</evidence>
<dbReference type="PROSITE" id="PS00995">
    <property type="entry name" value="TCP1_3"/>
    <property type="match status" value="1"/>
</dbReference>
<keyword evidence="3 6" id="KW-0547">Nucleotide-binding</keyword>
<keyword evidence="7" id="KW-1133">Transmembrane helix</keyword>
<dbReference type="Gene3D" id="3.30.260.10">
    <property type="entry name" value="TCP-1-like chaperonin intermediate domain"/>
    <property type="match status" value="1"/>
</dbReference>
<dbReference type="InterPro" id="IPR055576">
    <property type="entry name" value="DUF7152"/>
</dbReference>
<keyword evidence="4 6" id="KW-0067">ATP-binding</keyword>
<keyword evidence="7" id="KW-0812">Transmembrane</keyword>
<dbReference type="GO" id="GO:0005524">
    <property type="term" value="F:ATP binding"/>
    <property type="evidence" value="ECO:0007669"/>
    <property type="project" value="UniProtKB-KW"/>
</dbReference>
<dbReference type="Gene3D" id="1.10.560.10">
    <property type="entry name" value="GroEL-like equatorial domain"/>
    <property type="match status" value="1"/>
</dbReference>
<evidence type="ECO:0000256" key="7">
    <source>
        <dbReference type="SAM" id="Phobius"/>
    </source>
</evidence>
<dbReference type="AlphaFoldDB" id="A0A9D5CIN1"/>
<dbReference type="InterPro" id="IPR027410">
    <property type="entry name" value="TCP-1-like_intermed_sf"/>
</dbReference>
<evidence type="ECO:0000256" key="1">
    <source>
        <dbReference type="ARBA" id="ARBA00008020"/>
    </source>
</evidence>
<reference evidence="9" key="1">
    <citation type="submission" date="2021-03" db="EMBL/GenBank/DDBJ databases">
        <authorList>
            <person name="Li Z."/>
            <person name="Yang C."/>
        </authorList>
    </citation>
    <scope>NUCLEOTIDE SEQUENCE</scope>
    <source>
        <strain evidence="9">Dzin_1.0</strain>
        <tissue evidence="9">Leaf</tissue>
    </source>
</reference>
<dbReference type="InterPro" id="IPR051417">
    <property type="entry name" value="SDr/BOS_complex"/>
</dbReference>
<feature type="domain" description="DUF7152" evidence="8">
    <location>
        <begin position="394"/>
        <end position="492"/>
    </location>
</feature>
<accession>A0A9D5CIN1</accession>
<comment type="similarity">
    <text evidence="1 6">Belongs to the TCP-1 chaperonin family.</text>
</comment>
<dbReference type="InterPro" id="IPR017998">
    <property type="entry name" value="Chaperone_TCP-1"/>
</dbReference>
<dbReference type="SUPFAM" id="SSF48592">
    <property type="entry name" value="GroEL equatorial domain-like"/>
    <property type="match status" value="1"/>
</dbReference>
<reference evidence="9" key="2">
    <citation type="journal article" date="2022" name="Hortic Res">
        <title>The genome of Dioscorea zingiberensis sheds light on the biosynthesis, origin and evolution of the medicinally important diosgenin saponins.</title>
        <authorList>
            <person name="Li Y."/>
            <person name="Tan C."/>
            <person name="Li Z."/>
            <person name="Guo J."/>
            <person name="Li S."/>
            <person name="Chen X."/>
            <person name="Wang C."/>
            <person name="Dai X."/>
            <person name="Yang H."/>
            <person name="Song W."/>
            <person name="Hou L."/>
            <person name="Xu J."/>
            <person name="Tong Z."/>
            <person name="Xu A."/>
            <person name="Yuan X."/>
            <person name="Wang W."/>
            <person name="Yang Q."/>
            <person name="Chen L."/>
            <person name="Sun Z."/>
            <person name="Wang K."/>
            <person name="Pan B."/>
            <person name="Chen J."/>
            <person name="Bao Y."/>
            <person name="Liu F."/>
            <person name="Qi X."/>
            <person name="Gang D.R."/>
            <person name="Wen J."/>
            <person name="Li J."/>
        </authorList>
    </citation>
    <scope>NUCLEOTIDE SEQUENCE</scope>
    <source>
        <strain evidence="9">Dzin_1.0</strain>
    </source>
</reference>
<evidence type="ECO:0000313" key="10">
    <source>
        <dbReference type="Proteomes" id="UP001085076"/>
    </source>
</evidence>